<comment type="caution">
    <text evidence="2">The sequence shown here is derived from an EMBL/GenBank/DDBJ whole genome shotgun (WGS) entry which is preliminary data.</text>
</comment>
<dbReference type="SUPFAM" id="SSF54593">
    <property type="entry name" value="Glyoxalase/Bleomycin resistance protein/Dihydroxybiphenyl dioxygenase"/>
    <property type="match status" value="1"/>
</dbReference>
<dbReference type="Gene3D" id="3.10.180.10">
    <property type="entry name" value="2,3-Dihydroxybiphenyl 1,2-Dioxygenase, domain 1"/>
    <property type="match status" value="1"/>
</dbReference>
<keyword evidence="3" id="KW-1185">Reference proteome</keyword>
<accession>A0ABS7PL51</accession>
<dbReference type="Pfam" id="PF06983">
    <property type="entry name" value="3-dmu-9_3-mt"/>
    <property type="match status" value="1"/>
</dbReference>
<dbReference type="PIRSF" id="PIRSF021700">
    <property type="entry name" value="3_dmu_93_MTrfase"/>
    <property type="match status" value="1"/>
</dbReference>
<name>A0ABS7PL51_9SPHN</name>
<sequence>MSEKIIPCLWFDGNAEEAANFYAEHLPDSRVVAVHRSPADNPSGGAGSVLTVEFVVAGQNFVGLNGGPHFRFNEAVSFQIMCDDQAEADRLTDALSSVPESEQCGWVKDRFGLSWQIVPRRMIALLGDPDPGRAKRAMQAMLTMKRIDIARVEAAADGELVD</sequence>
<dbReference type="RefSeq" id="WP_222989155.1">
    <property type="nucleotide sequence ID" value="NZ_JAINVV010000004.1"/>
</dbReference>
<dbReference type="InterPro" id="IPR028973">
    <property type="entry name" value="PhnB-like"/>
</dbReference>
<feature type="domain" description="PhnB-like" evidence="1">
    <location>
        <begin position="3"/>
        <end position="118"/>
    </location>
</feature>
<protein>
    <submittedName>
        <fullName evidence="2">VOC family protein</fullName>
    </submittedName>
</protein>
<dbReference type="PANTHER" id="PTHR33990">
    <property type="entry name" value="PROTEIN YJDN-RELATED"/>
    <property type="match status" value="1"/>
</dbReference>
<gene>
    <name evidence="2" type="ORF">K7G82_07035</name>
</gene>
<dbReference type="InterPro" id="IPR009725">
    <property type="entry name" value="3_dmu_93_MTrfase"/>
</dbReference>
<dbReference type="Proteomes" id="UP000706039">
    <property type="component" value="Unassembled WGS sequence"/>
</dbReference>
<organism evidence="2 3">
    <name type="scientific">Sphingomonas colocasiae</name>
    <dbReference type="NCBI Taxonomy" id="1848973"/>
    <lineage>
        <taxon>Bacteria</taxon>
        <taxon>Pseudomonadati</taxon>
        <taxon>Pseudomonadota</taxon>
        <taxon>Alphaproteobacteria</taxon>
        <taxon>Sphingomonadales</taxon>
        <taxon>Sphingomonadaceae</taxon>
        <taxon>Sphingomonas</taxon>
    </lineage>
</organism>
<dbReference type="CDD" id="cd06588">
    <property type="entry name" value="PhnB_like"/>
    <property type="match status" value="1"/>
</dbReference>
<dbReference type="InterPro" id="IPR029068">
    <property type="entry name" value="Glyas_Bleomycin-R_OHBP_Dase"/>
</dbReference>
<evidence type="ECO:0000313" key="2">
    <source>
        <dbReference type="EMBL" id="MBY8822039.1"/>
    </source>
</evidence>
<proteinExistence type="predicted"/>
<dbReference type="PANTHER" id="PTHR33990:SF2">
    <property type="entry name" value="PHNB-LIKE DOMAIN-CONTAINING PROTEIN"/>
    <property type="match status" value="1"/>
</dbReference>
<evidence type="ECO:0000313" key="3">
    <source>
        <dbReference type="Proteomes" id="UP000706039"/>
    </source>
</evidence>
<evidence type="ECO:0000259" key="1">
    <source>
        <dbReference type="Pfam" id="PF06983"/>
    </source>
</evidence>
<dbReference type="EMBL" id="JAINVV010000004">
    <property type="protein sequence ID" value="MBY8822039.1"/>
    <property type="molecule type" value="Genomic_DNA"/>
</dbReference>
<reference evidence="2 3" key="1">
    <citation type="submission" date="2021-08" db="EMBL/GenBank/DDBJ databases">
        <authorList>
            <person name="Tuo L."/>
        </authorList>
    </citation>
    <scope>NUCLEOTIDE SEQUENCE [LARGE SCALE GENOMIC DNA]</scope>
    <source>
        <strain evidence="2 3">JCM 31229</strain>
    </source>
</reference>